<dbReference type="PANTHER" id="PTHR21021">
    <property type="entry name" value="GAF/PUTATIVE CYTOSKELETAL PROTEIN"/>
    <property type="match status" value="1"/>
</dbReference>
<dbReference type="GO" id="GO:0033745">
    <property type="term" value="F:L-methionine-(R)-S-oxide reductase activity"/>
    <property type="evidence" value="ECO:0007669"/>
    <property type="project" value="TreeGrafter"/>
</dbReference>
<dbReference type="EMBL" id="CP048104">
    <property type="protein sequence ID" value="QKG85214.1"/>
    <property type="molecule type" value="Genomic_DNA"/>
</dbReference>
<reference evidence="3 4" key="1">
    <citation type="submission" date="2020-01" db="EMBL/GenBank/DDBJ databases">
        <authorList>
            <person name="Gulvik C.A."/>
            <person name="Batra D.G."/>
        </authorList>
    </citation>
    <scope>NUCLEOTIDE SEQUENCE [LARGE SCALE GENOMIC DNA]</scope>
    <source>
        <strain evidence="3 4">W9323</strain>
    </source>
</reference>
<comment type="similarity">
    <text evidence="1">Belongs to the free Met sulfoxide reductase family.</text>
</comment>
<protein>
    <submittedName>
        <fullName evidence="3">GAF domain-containing protein</fullName>
    </submittedName>
</protein>
<dbReference type="InterPro" id="IPR003018">
    <property type="entry name" value="GAF"/>
</dbReference>
<organism evidence="3 4">
    <name type="scientific">Kroppenstedtia pulmonis</name>
    <dbReference type="NCBI Taxonomy" id="1380685"/>
    <lineage>
        <taxon>Bacteria</taxon>
        <taxon>Bacillati</taxon>
        <taxon>Bacillota</taxon>
        <taxon>Bacilli</taxon>
        <taxon>Bacillales</taxon>
        <taxon>Thermoactinomycetaceae</taxon>
        <taxon>Kroppenstedtia</taxon>
    </lineage>
</organism>
<feature type="domain" description="GAF" evidence="2">
    <location>
        <begin position="69"/>
        <end position="160"/>
    </location>
</feature>
<accession>A0A7D4CH15</accession>
<dbReference type="Gene3D" id="3.30.450.40">
    <property type="match status" value="1"/>
</dbReference>
<evidence type="ECO:0000259" key="2">
    <source>
        <dbReference type="Pfam" id="PF01590"/>
    </source>
</evidence>
<dbReference type="Proteomes" id="UP000503088">
    <property type="component" value="Chromosome"/>
</dbReference>
<dbReference type="KEGG" id="kpul:GXN76_12520"/>
<dbReference type="InterPro" id="IPR029016">
    <property type="entry name" value="GAF-like_dom_sf"/>
</dbReference>
<evidence type="ECO:0000313" key="4">
    <source>
        <dbReference type="Proteomes" id="UP000503088"/>
    </source>
</evidence>
<dbReference type="InterPro" id="IPR051330">
    <property type="entry name" value="Phosphatase_reg/MetRdx"/>
</dbReference>
<keyword evidence="4" id="KW-1185">Reference proteome</keyword>
<dbReference type="FunFam" id="3.30.450.40:FF:000008">
    <property type="entry name" value="GAF domain-containing proteins"/>
    <property type="match status" value="1"/>
</dbReference>
<dbReference type="PANTHER" id="PTHR21021:SF15">
    <property type="entry name" value="FREE METHIONINE-R-SULFOXIDE REDUCTASE"/>
    <property type="match status" value="1"/>
</dbReference>
<proteinExistence type="inferred from homology"/>
<dbReference type="GO" id="GO:0005829">
    <property type="term" value="C:cytosol"/>
    <property type="evidence" value="ECO:0007669"/>
    <property type="project" value="TreeGrafter"/>
</dbReference>
<dbReference type="AlphaFoldDB" id="A0A7D4CH15"/>
<gene>
    <name evidence="3" type="ORF">GXN76_12520</name>
</gene>
<dbReference type="SUPFAM" id="SSF55781">
    <property type="entry name" value="GAF domain-like"/>
    <property type="match status" value="1"/>
</dbReference>
<dbReference type="Pfam" id="PF01590">
    <property type="entry name" value="GAF"/>
    <property type="match status" value="1"/>
</dbReference>
<evidence type="ECO:0000256" key="1">
    <source>
        <dbReference type="ARBA" id="ARBA00038454"/>
    </source>
</evidence>
<sequence>MRRDGILFDIQQVEGSKEKRYQNLLQQVKGVLEDETDWLPNLANSASLLYHCLDRVNWAGYYLLRNDELVLGPFMGLPACIRIPLGKGVCGTAAVEGKTLVVPDVMKFPGHIPCDAASRSEIVIPLESEGKLLGVLDIDSPVGERFDDEDRYYLEQFVRLLISKTDWTNI</sequence>
<name>A0A7D4CH15_9BACL</name>
<evidence type="ECO:0000313" key="3">
    <source>
        <dbReference type="EMBL" id="QKG85214.1"/>
    </source>
</evidence>